<keyword evidence="3" id="KW-1185">Reference proteome</keyword>
<protein>
    <submittedName>
        <fullName evidence="2">Uncharacterized protein</fullName>
    </submittedName>
</protein>
<accession>A0A3P6T9E4</accession>
<feature type="compositionally biased region" description="Basic and acidic residues" evidence="1">
    <location>
        <begin position="1"/>
        <end position="14"/>
    </location>
</feature>
<sequence>MVAEFQETRSDQSDKTFTADGLSITSVTVTGDSAKPQEEEEERLHNDFERDIRTQGIQVDIKPSKYFEGTMRQIFSPSRTSTDEQSTTVGSVVRRQKNISAKVNVRLPIIKTRPGTCTPGGPGRHGVLTTKHPKPLPPYYAPALLKRLHDEYMALGACSKKRMVYFNRLVEP</sequence>
<evidence type="ECO:0000313" key="3">
    <source>
        <dbReference type="Proteomes" id="UP000281553"/>
    </source>
</evidence>
<feature type="region of interest" description="Disordered" evidence="1">
    <location>
        <begin position="112"/>
        <end position="133"/>
    </location>
</feature>
<reference evidence="2 3" key="1">
    <citation type="submission" date="2018-11" db="EMBL/GenBank/DDBJ databases">
        <authorList>
            <consortium name="Pathogen Informatics"/>
        </authorList>
    </citation>
    <scope>NUCLEOTIDE SEQUENCE [LARGE SCALE GENOMIC DNA]</scope>
</reference>
<evidence type="ECO:0000313" key="2">
    <source>
        <dbReference type="EMBL" id="VDK84766.1"/>
    </source>
</evidence>
<organism evidence="2 3">
    <name type="scientific">Dibothriocephalus latus</name>
    <name type="common">Fish tapeworm</name>
    <name type="synonym">Diphyllobothrium latum</name>
    <dbReference type="NCBI Taxonomy" id="60516"/>
    <lineage>
        <taxon>Eukaryota</taxon>
        <taxon>Metazoa</taxon>
        <taxon>Spiralia</taxon>
        <taxon>Lophotrochozoa</taxon>
        <taxon>Platyhelminthes</taxon>
        <taxon>Cestoda</taxon>
        <taxon>Eucestoda</taxon>
        <taxon>Diphyllobothriidea</taxon>
        <taxon>Diphyllobothriidae</taxon>
        <taxon>Dibothriocephalus</taxon>
    </lineage>
</organism>
<dbReference type="Proteomes" id="UP000281553">
    <property type="component" value="Unassembled WGS sequence"/>
</dbReference>
<proteinExistence type="predicted"/>
<dbReference type="EMBL" id="UYRU01043986">
    <property type="protein sequence ID" value="VDK84766.1"/>
    <property type="molecule type" value="Genomic_DNA"/>
</dbReference>
<feature type="region of interest" description="Disordered" evidence="1">
    <location>
        <begin position="1"/>
        <end position="49"/>
    </location>
</feature>
<gene>
    <name evidence="2" type="ORF">DILT_LOCUS3625</name>
</gene>
<dbReference type="AlphaFoldDB" id="A0A3P6T9E4"/>
<name>A0A3P6T9E4_DIBLA</name>
<dbReference type="OrthoDB" id="6280664at2759"/>
<evidence type="ECO:0000256" key="1">
    <source>
        <dbReference type="SAM" id="MobiDB-lite"/>
    </source>
</evidence>